<name>A0A395MLW4_9HYPO</name>
<sequence length="242" mass="27676">MTSQQLKITLFDIPSIARKSWSPNVWKVRLALNYKALPYSTEWLQFSNLSTNMLPHVEPNRPPLSPHTIPCILFREGETTRGIMGSRAIAEALEKRSSLPSLRLEAKESAKVEQLAEKLLVASRPLWAHLLPKILTESSGEYYSATRAKRFGTSLDLYYTEHVSQHLWNHLDAMCIDIGESLAQTPGPYLLGHHPTYADFTVVALIKFFRCVDKAMADHFCSVEPQLRKLYEACYQWLERDN</sequence>
<dbReference type="Pfam" id="PF13409">
    <property type="entry name" value="GST_N_2"/>
    <property type="match status" value="1"/>
</dbReference>
<organism evidence="3 4">
    <name type="scientific">Fusarium flagelliforme</name>
    <dbReference type="NCBI Taxonomy" id="2675880"/>
    <lineage>
        <taxon>Eukaryota</taxon>
        <taxon>Fungi</taxon>
        <taxon>Dikarya</taxon>
        <taxon>Ascomycota</taxon>
        <taxon>Pezizomycotina</taxon>
        <taxon>Sordariomycetes</taxon>
        <taxon>Hypocreomycetidae</taxon>
        <taxon>Hypocreales</taxon>
        <taxon>Nectriaceae</taxon>
        <taxon>Fusarium</taxon>
        <taxon>Fusarium incarnatum-equiseti species complex</taxon>
    </lineage>
</organism>
<dbReference type="SUPFAM" id="SSF47616">
    <property type="entry name" value="GST C-terminal domain-like"/>
    <property type="match status" value="1"/>
</dbReference>
<dbReference type="STRING" id="2594813.A0A395MLW4"/>
<protein>
    <submittedName>
        <fullName evidence="3">Uncharacterized protein</fullName>
    </submittedName>
</protein>
<dbReference type="Gene3D" id="1.20.1050.10">
    <property type="match status" value="1"/>
</dbReference>
<reference evidence="3 4" key="1">
    <citation type="journal article" date="2018" name="PLoS Pathog.">
        <title>Evolution of structural diversity of trichothecenes, a family of toxins produced by plant pathogenic and entomopathogenic fungi.</title>
        <authorList>
            <person name="Proctor R.H."/>
            <person name="McCormick S.P."/>
            <person name="Kim H.S."/>
            <person name="Cardoza R.E."/>
            <person name="Stanley A.M."/>
            <person name="Lindo L."/>
            <person name="Kelly A."/>
            <person name="Brown D.W."/>
            <person name="Lee T."/>
            <person name="Vaughan M.M."/>
            <person name="Alexander N.J."/>
            <person name="Busman M."/>
            <person name="Gutierrez S."/>
        </authorList>
    </citation>
    <scope>NUCLEOTIDE SEQUENCE [LARGE SCALE GENOMIC DNA]</scope>
    <source>
        <strain evidence="3 4">NRRL 13405</strain>
    </source>
</reference>
<dbReference type="EMBL" id="PXXK01000191">
    <property type="protein sequence ID" value="RFN48936.1"/>
    <property type="molecule type" value="Genomic_DNA"/>
</dbReference>
<accession>A0A395MLW4</accession>
<evidence type="ECO:0000313" key="3">
    <source>
        <dbReference type="EMBL" id="RFN48936.1"/>
    </source>
</evidence>
<comment type="caution">
    <text evidence="3">The sequence shown here is derived from an EMBL/GenBank/DDBJ whole genome shotgun (WGS) entry which is preliminary data.</text>
</comment>
<dbReference type="Pfam" id="PF22041">
    <property type="entry name" value="GST_C_7"/>
    <property type="match status" value="1"/>
</dbReference>
<dbReference type="SUPFAM" id="SSF52833">
    <property type="entry name" value="Thioredoxin-like"/>
    <property type="match status" value="1"/>
</dbReference>
<feature type="domain" description="Glutathione S-transferase UstS-like C-terminal" evidence="2">
    <location>
        <begin position="113"/>
        <end position="214"/>
    </location>
</feature>
<dbReference type="InterPro" id="IPR036282">
    <property type="entry name" value="Glutathione-S-Trfase_C_sf"/>
</dbReference>
<dbReference type="Gene3D" id="3.40.30.10">
    <property type="entry name" value="Glutaredoxin"/>
    <property type="match status" value="1"/>
</dbReference>
<feature type="domain" description="GST N-terminal" evidence="1">
    <location>
        <begin position="21"/>
        <end position="95"/>
    </location>
</feature>
<evidence type="ECO:0000259" key="1">
    <source>
        <dbReference type="Pfam" id="PF13409"/>
    </source>
</evidence>
<dbReference type="AlphaFoldDB" id="A0A395MLW4"/>
<keyword evidence="4" id="KW-1185">Reference proteome</keyword>
<evidence type="ECO:0000313" key="4">
    <source>
        <dbReference type="Proteomes" id="UP000265631"/>
    </source>
</evidence>
<dbReference type="InterPro" id="IPR004045">
    <property type="entry name" value="Glutathione_S-Trfase_N"/>
</dbReference>
<dbReference type="InterPro" id="IPR054416">
    <property type="entry name" value="GST_UstS-like_C"/>
</dbReference>
<proteinExistence type="predicted"/>
<evidence type="ECO:0000259" key="2">
    <source>
        <dbReference type="Pfam" id="PF22041"/>
    </source>
</evidence>
<dbReference type="InterPro" id="IPR036249">
    <property type="entry name" value="Thioredoxin-like_sf"/>
</dbReference>
<gene>
    <name evidence="3" type="ORF">FIE12Z_6783</name>
</gene>
<dbReference type="Proteomes" id="UP000265631">
    <property type="component" value="Unassembled WGS sequence"/>
</dbReference>